<evidence type="ECO:0000313" key="3">
    <source>
        <dbReference type="Proteomes" id="UP000753802"/>
    </source>
</evidence>
<gene>
    <name evidence="2" type="ORF">GWC95_13210</name>
</gene>
<feature type="region of interest" description="Disordered" evidence="1">
    <location>
        <begin position="49"/>
        <end position="139"/>
    </location>
</feature>
<reference evidence="2 3" key="1">
    <citation type="submission" date="2020-01" db="EMBL/GenBank/DDBJ databases">
        <title>Genome analysis.</title>
        <authorList>
            <person name="Wu S."/>
            <person name="Wang G."/>
        </authorList>
    </citation>
    <scope>NUCLEOTIDE SEQUENCE [LARGE SCALE GENOMIC DNA]</scope>
    <source>
        <strain evidence="2 3">SYL130</strain>
    </source>
</reference>
<dbReference type="Proteomes" id="UP000753802">
    <property type="component" value="Unassembled WGS sequence"/>
</dbReference>
<name>A0ABW9ZUR2_9BACT</name>
<evidence type="ECO:0008006" key="4">
    <source>
        <dbReference type="Google" id="ProtNLM"/>
    </source>
</evidence>
<feature type="compositionally biased region" description="Gly residues" evidence="1">
    <location>
        <begin position="49"/>
        <end position="67"/>
    </location>
</feature>
<evidence type="ECO:0000313" key="2">
    <source>
        <dbReference type="EMBL" id="NCI50891.1"/>
    </source>
</evidence>
<keyword evidence="3" id="KW-1185">Reference proteome</keyword>
<organism evidence="2 3">
    <name type="scientific">Sediminibacterium roseum</name>
    <dbReference type="NCBI Taxonomy" id="1978412"/>
    <lineage>
        <taxon>Bacteria</taxon>
        <taxon>Pseudomonadati</taxon>
        <taxon>Bacteroidota</taxon>
        <taxon>Chitinophagia</taxon>
        <taxon>Chitinophagales</taxon>
        <taxon>Chitinophagaceae</taxon>
        <taxon>Sediminibacterium</taxon>
    </lineage>
</organism>
<proteinExistence type="predicted"/>
<comment type="caution">
    <text evidence="2">The sequence shown here is derived from an EMBL/GenBank/DDBJ whole genome shotgun (WGS) entry which is preliminary data.</text>
</comment>
<dbReference type="EMBL" id="JAACJS010000015">
    <property type="protein sequence ID" value="NCI50891.1"/>
    <property type="molecule type" value="Genomic_DNA"/>
</dbReference>
<sequence length="326" mass="34500">MPPGFCGVYTANCDYGNCDRDKCKLIATLCWDLWIPALGGGTSWGDGSGYGSNPGQVGGGSSGGGNNNTGPDPNPPVPCEESPWQASKPSAPVNGQVRKDGVLCPDSPVSGWAPTTLPYQPPQGVADEQEANASDNDPENAWWDDNTFDPNTVYQPQAKPNWTAVFNAYPKDANGNDMPVAGVCALIGGQVETMFNQGNISNACALRVSRALNYAGIIIPAIPGQTRTGSDSKNYFLLASHLKNWLVKTFGPPDIHKTSADGAPNGTNFQNQLIGTQNRGIYIMKPTSATNFGASGHATLWGGMDCIGQHNYFAAASDVFIWKLPQ</sequence>
<protein>
    <recommendedName>
        <fullName evidence="4">Type VI secretion system (T6SS), amidase effector protein 4</fullName>
    </recommendedName>
</protein>
<dbReference type="Pfam" id="PF14113">
    <property type="entry name" value="Tae4"/>
    <property type="match status" value="1"/>
</dbReference>
<accession>A0ABW9ZUR2</accession>
<dbReference type="RefSeq" id="WP_161819196.1">
    <property type="nucleotide sequence ID" value="NZ_JAACJS010000015.1"/>
</dbReference>
<evidence type="ECO:0000256" key="1">
    <source>
        <dbReference type="SAM" id="MobiDB-lite"/>
    </source>
</evidence>
<dbReference type="Gene3D" id="3.90.1720.70">
    <property type="match status" value="1"/>
</dbReference>
<dbReference type="InterPro" id="IPR025562">
    <property type="entry name" value="Tae4"/>
</dbReference>